<reference evidence="1 2" key="1">
    <citation type="submission" date="2024-01" db="EMBL/GenBank/DDBJ databases">
        <title>The complete chloroplast genome sequence of Lithospermum erythrorhizon: insights into the phylogenetic relationship among Boraginaceae species and the maternal lineages of purple gromwells.</title>
        <authorList>
            <person name="Okada T."/>
            <person name="Watanabe K."/>
        </authorList>
    </citation>
    <scope>NUCLEOTIDE SEQUENCE [LARGE SCALE GENOMIC DNA]</scope>
</reference>
<protein>
    <submittedName>
        <fullName evidence="1">Uncharacterized protein</fullName>
    </submittedName>
</protein>
<organism evidence="1 2">
    <name type="scientific">Lithospermum erythrorhizon</name>
    <name type="common">Purple gromwell</name>
    <name type="synonym">Lithospermum officinale var. erythrorhizon</name>
    <dbReference type="NCBI Taxonomy" id="34254"/>
    <lineage>
        <taxon>Eukaryota</taxon>
        <taxon>Viridiplantae</taxon>
        <taxon>Streptophyta</taxon>
        <taxon>Embryophyta</taxon>
        <taxon>Tracheophyta</taxon>
        <taxon>Spermatophyta</taxon>
        <taxon>Magnoliopsida</taxon>
        <taxon>eudicotyledons</taxon>
        <taxon>Gunneridae</taxon>
        <taxon>Pentapetalae</taxon>
        <taxon>asterids</taxon>
        <taxon>lamiids</taxon>
        <taxon>Boraginales</taxon>
        <taxon>Boraginaceae</taxon>
        <taxon>Boraginoideae</taxon>
        <taxon>Lithospermeae</taxon>
        <taxon>Lithospermum</taxon>
    </lineage>
</organism>
<evidence type="ECO:0000313" key="2">
    <source>
        <dbReference type="Proteomes" id="UP001454036"/>
    </source>
</evidence>
<dbReference type="AlphaFoldDB" id="A0AAV3QJ57"/>
<dbReference type="EMBL" id="BAABME010021167">
    <property type="protein sequence ID" value="GAA0162573.1"/>
    <property type="molecule type" value="Genomic_DNA"/>
</dbReference>
<name>A0AAV3QJ57_LITER</name>
<proteinExistence type="predicted"/>
<sequence length="240" mass="26558">MCRFPNQKIGEHPFSRSYGVILPSSFDMVLSSALVYSTCSPVSVWGTGGTLCSLATPTLIKRLKAPTEDRFRGKPAISDLGWPFTPSHKSSPYFATYVGSVLQGLLELSSTCSWLDRSVSGQIGRTRRFHLWKAPTPNGLSRSSHFLADPSCKRYAVRFAKFEKSKERRLAAELGYGFPIGDPWITDGISPWPFASESVLPSQCPGIHPMHSFLTCTLVQNTPTQSRRKKYKSFGPSTTT</sequence>
<gene>
    <name evidence="1" type="ORF">LIER_39435</name>
</gene>
<comment type="caution">
    <text evidence="1">The sequence shown here is derived from an EMBL/GenBank/DDBJ whole genome shotgun (WGS) entry which is preliminary data.</text>
</comment>
<dbReference type="PANTHER" id="PTHR37773">
    <property type="entry name" value="TRANSMEMBRANE PROTEIN"/>
    <property type="match status" value="1"/>
</dbReference>
<dbReference type="PANTHER" id="PTHR37773:SF1">
    <property type="entry name" value="TRANSMEMBRANE PROTEIN"/>
    <property type="match status" value="1"/>
</dbReference>
<dbReference type="Proteomes" id="UP001454036">
    <property type="component" value="Unassembled WGS sequence"/>
</dbReference>
<dbReference type="InterPro" id="IPR044987">
    <property type="entry name" value="AtMg00030-like"/>
</dbReference>
<accession>A0AAV3QJ57</accession>
<evidence type="ECO:0000313" key="1">
    <source>
        <dbReference type="EMBL" id="GAA0162573.1"/>
    </source>
</evidence>
<keyword evidence="2" id="KW-1185">Reference proteome</keyword>